<dbReference type="SMART" id="SM00382">
    <property type="entry name" value="AAA"/>
    <property type="match status" value="1"/>
</dbReference>
<organism evidence="7 8">
    <name type="scientific">Robbsia andropogonis</name>
    <dbReference type="NCBI Taxonomy" id="28092"/>
    <lineage>
        <taxon>Bacteria</taxon>
        <taxon>Pseudomonadati</taxon>
        <taxon>Pseudomonadota</taxon>
        <taxon>Betaproteobacteria</taxon>
        <taxon>Burkholderiales</taxon>
        <taxon>Burkholderiaceae</taxon>
        <taxon>Robbsia</taxon>
    </lineage>
</organism>
<feature type="domain" description="ABC transporter" evidence="6">
    <location>
        <begin position="8"/>
        <end position="255"/>
    </location>
</feature>
<dbReference type="GO" id="GO:0042941">
    <property type="term" value="P:D-alanine transmembrane transport"/>
    <property type="evidence" value="ECO:0007669"/>
    <property type="project" value="TreeGrafter"/>
</dbReference>
<dbReference type="GO" id="GO:0015808">
    <property type="term" value="P:L-alanine transport"/>
    <property type="evidence" value="ECO:0007669"/>
    <property type="project" value="TreeGrafter"/>
</dbReference>
<evidence type="ECO:0000256" key="1">
    <source>
        <dbReference type="ARBA" id="ARBA00022448"/>
    </source>
</evidence>
<dbReference type="RefSeq" id="WP_024901704.1">
    <property type="nucleotide sequence ID" value="NZ_CADFGU010000006.1"/>
</dbReference>
<dbReference type="OrthoDB" id="9781337at2"/>
<dbReference type="GO" id="GO:0005886">
    <property type="term" value="C:plasma membrane"/>
    <property type="evidence" value="ECO:0007669"/>
    <property type="project" value="TreeGrafter"/>
</dbReference>
<keyword evidence="5" id="KW-0067">ATP-binding</keyword>
<dbReference type="InterPro" id="IPR003439">
    <property type="entry name" value="ABC_transporter-like_ATP-bd"/>
</dbReference>
<keyword evidence="3" id="KW-0472">Membrane</keyword>
<evidence type="ECO:0000313" key="7">
    <source>
        <dbReference type="EMBL" id="KKB62554.1"/>
    </source>
</evidence>
<dbReference type="SUPFAM" id="SSF52540">
    <property type="entry name" value="P-loop containing nucleoside triphosphate hydrolases"/>
    <property type="match status" value="1"/>
</dbReference>
<keyword evidence="1" id="KW-0813">Transport</keyword>
<keyword evidence="4" id="KW-0547">Nucleotide-binding</keyword>
<dbReference type="STRING" id="28092.WM40_16485"/>
<gene>
    <name evidence="7" type="ORF">WM40_16485</name>
</gene>
<dbReference type="FunFam" id="3.40.50.300:FF:000421">
    <property type="entry name" value="Branched-chain amino acid ABC transporter ATP-binding protein"/>
    <property type="match status" value="1"/>
</dbReference>
<evidence type="ECO:0000256" key="4">
    <source>
        <dbReference type="ARBA" id="ARBA00022741"/>
    </source>
</evidence>
<dbReference type="GO" id="GO:0016887">
    <property type="term" value="F:ATP hydrolysis activity"/>
    <property type="evidence" value="ECO:0007669"/>
    <property type="project" value="InterPro"/>
</dbReference>
<dbReference type="Proteomes" id="UP000033618">
    <property type="component" value="Unassembled WGS sequence"/>
</dbReference>
<dbReference type="GO" id="GO:1903805">
    <property type="term" value="P:L-valine import across plasma membrane"/>
    <property type="evidence" value="ECO:0007669"/>
    <property type="project" value="TreeGrafter"/>
</dbReference>
<dbReference type="EMBL" id="LAQU01000018">
    <property type="protein sequence ID" value="KKB62554.1"/>
    <property type="molecule type" value="Genomic_DNA"/>
</dbReference>
<dbReference type="PANTHER" id="PTHR45772">
    <property type="entry name" value="CONSERVED COMPONENT OF ABC TRANSPORTER FOR NATURAL AMINO ACIDS-RELATED"/>
    <property type="match status" value="1"/>
</dbReference>
<dbReference type="AlphaFoldDB" id="A0A0F5JY63"/>
<dbReference type="PANTHER" id="PTHR45772:SF7">
    <property type="entry name" value="AMINO ACID ABC TRANSPORTER ATP-BINDING PROTEIN"/>
    <property type="match status" value="1"/>
</dbReference>
<dbReference type="GO" id="GO:0015192">
    <property type="term" value="F:L-phenylalanine transmembrane transporter activity"/>
    <property type="evidence" value="ECO:0007669"/>
    <property type="project" value="TreeGrafter"/>
</dbReference>
<evidence type="ECO:0000259" key="6">
    <source>
        <dbReference type="PROSITE" id="PS50893"/>
    </source>
</evidence>
<reference evidence="7 8" key="1">
    <citation type="submission" date="2015-03" db="EMBL/GenBank/DDBJ databases">
        <title>Draft Genome Sequence of Burkholderia andropogonis type strain ICMP2807, isolated from Sorghum bicolor.</title>
        <authorList>
            <person name="Lopes-Santos L."/>
            <person name="Castro D.B."/>
            <person name="Ottoboni L.M."/>
            <person name="Park D."/>
            <person name="Weirc B.S."/>
            <person name="Destefano S.A."/>
        </authorList>
    </citation>
    <scope>NUCLEOTIDE SEQUENCE [LARGE SCALE GENOMIC DNA]</scope>
    <source>
        <strain evidence="7 8">ICMP2807</strain>
    </source>
</reference>
<keyword evidence="2" id="KW-1003">Cell membrane</keyword>
<evidence type="ECO:0000256" key="2">
    <source>
        <dbReference type="ARBA" id="ARBA00022475"/>
    </source>
</evidence>
<dbReference type="InterPro" id="IPR051120">
    <property type="entry name" value="ABC_AA/LPS_Transport"/>
</dbReference>
<dbReference type="InterPro" id="IPR032823">
    <property type="entry name" value="BCA_ABC_TP_C"/>
</dbReference>
<dbReference type="InterPro" id="IPR003593">
    <property type="entry name" value="AAA+_ATPase"/>
</dbReference>
<proteinExistence type="predicted"/>
<evidence type="ECO:0000313" key="8">
    <source>
        <dbReference type="Proteomes" id="UP000033618"/>
    </source>
</evidence>
<accession>A0A0F5JY63</accession>
<keyword evidence="8" id="KW-1185">Reference proteome</keyword>
<dbReference type="PROSITE" id="PS50893">
    <property type="entry name" value="ABC_TRANSPORTER_2"/>
    <property type="match status" value="1"/>
</dbReference>
<dbReference type="Pfam" id="PF00005">
    <property type="entry name" value="ABC_tran"/>
    <property type="match status" value="1"/>
</dbReference>
<dbReference type="Gene3D" id="3.40.50.300">
    <property type="entry name" value="P-loop containing nucleotide triphosphate hydrolases"/>
    <property type="match status" value="1"/>
</dbReference>
<evidence type="ECO:0000256" key="3">
    <source>
        <dbReference type="ARBA" id="ARBA00022519"/>
    </source>
</evidence>
<dbReference type="CDD" id="cd03219">
    <property type="entry name" value="ABC_Mj1267_LivG_branched"/>
    <property type="match status" value="1"/>
</dbReference>
<dbReference type="Pfam" id="PF12399">
    <property type="entry name" value="BCA_ABC_TP_C"/>
    <property type="match status" value="1"/>
</dbReference>
<dbReference type="InterPro" id="IPR027417">
    <property type="entry name" value="P-loop_NTPase"/>
</dbReference>
<name>A0A0F5JY63_9BURK</name>
<dbReference type="GO" id="GO:0005524">
    <property type="term" value="F:ATP binding"/>
    <property type="evidence" value="ECO:0007669"/>
    <property type="project" value="UniProtKB-KW"/>
</dbReference>
<protein>
    <submittedName>
        <fullName evidence="7">ABC transporter</fullName>
    </submittedName>
</protein>
<keyword evidence="3" id="KW-0997">Cell inner membrane</keyword>
<comment type="caution">
    <text evidence="7">The sequence shown here is derived from an EMBL/GenBank/DDBJ whole genome shotgun (WGS) entry which is preliminary data.</text>
</comment>
<dbReference type="PATRIC" id="fig|28092.6.peg.3879"/>
<dbReference type="GO" id="GO:1903806">
    <property type="term" value="P:L-isoleucine import across plasma membrane"/>
    <property type="evidence" value="ECO:0007669"/>
    <property type="project" value="TreeGrafter"/>
</dbReference>
<evidence type="ECO:0000256" key="5">
    <source>
        <dbReference type="ARBA" id="ARBA00022840"/>
    </source>
</evidence>
<dbReference type="GO" id="GO:0005304">
    <property type="term" value="F:L-valine transmembrane transporter activity"/>
    <property type="evidence" value="ECO:0007669"/>
    <property type="project" value="TreeGrafter"/>
</dbReference>
<dbReference type="GO" id="GO:0015188">
    <property type="term" value="F:L-isoleucine transmembrane transporter activity"/>
    <property type="evidence" value="ECO:0007669"/>
    <property type="project" value="TreeGrafter"/>
</dbReference>
<sequence>MTDNNVRLFIKGVNKRFGGLQALSDVGMTIMEGQIYGLIGPNGAGKTTFFNVVTGLYEPDSGEFVLDGKTYKPTTVHEVAKAGIARTFQNIRLFGGMTALENVMTGRHVRTKQGLIGAVFRTPGERREEREVKERALELLEYVGVLKYADYTARNLSYGHQRRLEIARALATDPKLLALDEPAAGMNATEKVELRALLDKIRSDGRTILLIEHDVKLMMGLCDRITVLDYGKVIAEGVPQDIQKDPKVIEAYLGSGGH</sequence>